<keyword evidence="2" id="KW-0812">Transmembrane</keyword>
<accession>A0A9W6YVI7</accession>
<keyword evidence="4" id="KW-1185">Reference proteome</keyword>
<feature type="compositionally biased region" description="Low complexity" evidence="1">
    <location>
        <begin position="364"/>
        <end position="375"/>
    </location>
</feature>
<dbReference type="EMBL" id="BSXU01000921">
    <property type="protein sequence ID" value="GMG22111.1"/>
    <property type="molecule type" value="Genomic_DNA"/>
</dbReference>
<proteinExistence type="predicted"/>
<dbReference type="InterPro" id="IPR024260">
    <property type="entry name" value="Vac7"/>
</dbReference>
<feature type="compositionally biased region" description="Polar residues" evidence="1">
    <location>
        <begin position="33"/>
        <end position="42"/>
    </location>
</feature>
<reference evidence="3" key="1">
    <citation type="submission" date="2023-04" db="EMBL/GenBank/DDBJ databases">
        <title>Ambrosiozyma monospora NBRC 1965.</title>
        <authorList>
            <person name="Ichikawa N."/>
            <person name="Sato H."/>
            <person name="Tonouchi N."/>
        </authorList>
    </citation>
    <scope>NUCLEOTIDE SEQUENCE</scope>
    <source>
        <strain evidence="3">NBRC 1965</strain>
    </source>
</reference>
<comment type="caution">
    <text evidence="3">The sequence shown here is derived from an EMBL/GenBank/DDBJ whole genome shotgun (WGS) entry which is preliminary data.</text>
</comment>
<feature type="compositionally biased region" description="Low complexity" evidence="1">
    <location>
        <begin position="322"/>
        <end position="342"/>
    </location>
</feature>
<evidence type="ECO:0000313" key="3">
    <source>
        <dbReference type="EMBL" id="GMG22111.1"/>
    </source>
</evidence>
<feature type="compositionally biased region" description="Gly residues" evidence="1">
    <location>
        <begin position="376"/>
        <end position="388"/>
    </location>
</feature>
<dbReference type="OrthoDB" id="1204at2759"/>
<feature type="compositionally biased region" description="Gly residues" evidence="1">
    <location>
        <begin position="439"/>
        <end position="462"/>
    </location>
</feature>
<evidence type="ECO:0000256" key="1">
    <source>
        <dbReference type="SAM" id="MobiDB-lite"/>
    </source>
</evidence>
<dbReference type="AlphaFoldDB" id="A0A9W6YVI7"/>
<dbReference type="GO" id="GO:0000011">
    <property type="term" value="P:vacuole inheritance"/>
    <property type="evidence" value="ECO:0007669"/>
    <property type="project" value="TreeGrafter"/>
</dbReference>
<feature type="region of interest" description="Disordered" evidence="1">
    <location>
        <begin position="1"/>
        <end position="60"/>
    </location>
</feature>
<protein>
    <submittedName>
        <fullName evidence="3">Unnamed protein product</fullName>
    </submittedName>
</protein>
<feature type="transmembrane region" description="Helical" evidence="2">
    <location>
        <begin position="592"/>
        <end position="610"/>
    </location>
</feature>
<dbReference type="Proteomes" id="UP001165063">
    <property type="component" value="Unassembled WGS sequence"/>
</dbReference>
<dbReference type="PANTHER" id="PTHR28258:SF1">
    <property type="entry name" value="VACUOLAR SEGREGATION PROTEIN 7"/>
    <property type="match status" value="1"/>
</dbReference>
<dbReference type="GO" id="GO:0070772">
    <property type="term" value="C:PAS complex"/>
    <property type="evidence" value="ECO:0007669"/>
    <property type="project" value="TreeGrafter"/>
</dbReference>
<sequence>MDELDTHIPNQIPIPAASRRNSSSSSKKPNGPVITTTTNFSLTKQTSTTNNPSPSANNESVKSVILSHTPSIDHIGGNVKNVNLKSELILNNKEKFKQPDHHLFMSNNSSGNLGVASNVGGAGYTTTSQQQPLLNLAGATTNVSIQGTNIPPMIAEDSASVYQTSIYSTTFENNNVNNANTVLNNNGSTNNVSTRRGRRNTEEEEFIYHDNMSVNTGTEFQGLGLGIGLHQQPVPTLYPVASNADLQSRLSRRISNMNFTPVNLPGRHADNELDFLDEQSIMTTNTLGGASYLTVVPSNNFNANYASINVSANGVTGVANNNNHTINNNSGNNTSSATGSKTPLLRSHHSILSPTTPSNPTFGNNHNNNINTASGSGIGIGSGTGPGSGNHVHIKQGEPRATIISQVRKVSQKLFNNNNQRVLSFDSSQEDTLIPGSQFSGGHGVGSGPFGANGSNGGGIGTGNHSSQQSVVNRVFSLNPIDDYSFVDEEDELNDAESMLRRPFLHGAGNIGGGLCGPPSPKREPLDGNGSPVRGLIGNSDDMFNEGQYGSLSFKRDIENQNSQNHFYYNSPHDYKSAYYKQKIIMKFLSSAFYFLIVISIALFSLRVVILKNLDNSLVDFKVTTVDNVLATVQLLMFEIESNATNVNFQDVSIWDMDLDVFMVTDSSYLNDNNSDDQLPDDPDDMRPKKSDLTILLGNSTKFVTPFQFGGILDSASSLTIFSSIGDIWYKLNHKNELEPTVSTAQIKISHPGSNFNYKGEPLTDEQWNNIFNHAFRLVIRGKFTYNLPMMPNSEIINISSEADVDPSQVIHKGY</sequence>
<feature type="compositionally biased region" description="Low complexity" evidence="1">
    <location>
        <begin position="15"/>
        <end position="30"/>
    </location>
</feature>
<dbReference type="Pfam" id="PF12751">
    <property type="entry name" value="Vac7"/>
    <property type="match status" value="1"/>
</dbReference>
<evidence type="ECO:0000256" key="2">
    <source>
        <dbReference type="SAM" id="Phobius"/>
    </source>
</evidence>
<feature type="region of interest" description="Disordered" evidence="1">
    <location>
        <begin position="322"/>
        <end position="394"/>
    </location>
</feature>
<gene>
    <name evidence="3" type="ORF">Amon01_000250100</name>
</gene>
<feature type="region of interest" description="Disordered" evidence="1">
    <location>
        <begin position="433"/>
        <end position="466"/>
    </location>
</feature>
<dbReference type="GO" id="GO:0010513">
    <property type="term" value="P:positive regulation of phosphatidylinositol biosynthetic process"/>
    <property type="evidence" value="ECO:0007669"/>
    <property type="project" value="TreeGrafter"/>
</dbReference>
<organism evidence="3 4">
    <name type="scientific">Ambrosiozyma monospora</name>
    <name type="common">Yeast</name>
    <name type="synonym">Endomycopsis monosporus</name>
    <dbReference type="NCBI Taxonomy" id="43982"/>
    <lineage>
        <taxon>Eukaryota</taxon>
        <taxon>Fungi</taxon>
        <taxon>Dikarya</taxon>
        <taxon>Ascomycota</taxon>
        <taxon>Saccharomycotina</taxon>
        <taxon>Pichiomycetes</taxon>
        <taxon>Pichiales</taxon>
        <taxon>Pichiaceae</taxon>
        <taxon>Ambrosiozyma</taxon>
    </lineage>
</organism>
<dbReference type="PANTHER" id="PTHR28258">
    <property type="entry name" value="VACUOLAR SEGREGATION PROTEIN 7"/>
    <property type="match status" value="1"/>
</dbReference>
<evidence type="ECO:0000313" key="4">
    <source>
        <dbReference type="Proteomes" id="UP001165063"/>
    </source>
</evidence>
<dbReference type="GO" id="GO:0000329">
    <property type="term" value="C:fungal-type vacuole membrane"/>
    <property type="evidence" value="ECO:0007669"/>
    <property type="project" value="TreeGrafter"/>
</dbReference>
<feature type="compositionally biased region" description="Polar residues" evidence="1">
    <location>
        <begin position="350"/>
        <end position="363"/>
    </location>
</feature>
<feature type="compositionally biased region" description="Low complexity" evidence="1">
    <location>
        <begin position="43"/>
        <end position="60"/>
    </location>
</feature>
<name>A0A9W6YVI7_AMBMO</name>
<keyword evidence="2" id="KW-0472">Membrane</keyword>
<keyword evidence="2" id="KW-1133">Transmembrane helix</keyword>
<dbReference type="GO" id="GO:1903778">
    <property type="term" value="P:protein localization to vacuolar membrane"/>
    <property type="evidence" value="ECO:0007669"/>
    <property type="project" value="TreeGrafter"/>
</dbReference>